<keyword evidence="1" id="KW-0732">Signal</keyword>
<accession>A0A2P2QMG9</accession>
<proteinExistence type="predicted"/>
<protein>
    <recommendedName>
        <fullName evidence="3">Secreted protein</fullName>
    </recommendedName>
</protein>
<name>A0A2P2QMG9_RHIMU</name>
<feature type="signal peptide" evidence="1">
    <location>
        <begin position="1"/>
        <end position="23"/>
    </location>
</feature>
<sequence>MSSFSGFMFWYFVLLFLRSTVKWEILGIFGLRSVCFEKCSGSVFWFKVLLSPCIDAVQLDLSSRSKLVHLLSIDSFQFMFLKHLVIVLLAVRKLINCFGTVGGS</sequence>
<evidence type="ECO:0000256" key="1">
    <source>
        <dbReference type="SAM" id="SignalP"/>
    </source>
</evidence>
<evidence type="ECO:0000313" key="2">
    <source>
        <dbReference type="EMBL" id="MBX68193.1"/>
    </source>
</evidence>
<evidence type="ECO:0008006" key="3">
    <source>
        <dbReference type="Google" id="ProtNLM"/>
    </source>
</evidence>
<dbReference type="AlphaFoldDB" id="A0A2P2QMG9"/>
<reference evidence="2" key="1">
    <citation type="submission" date="2018-02" db="EMBL/GenBank/DDBJ databases">
        <title>Rhizophora mucronata_Transcriptome.</title>
        <authorList>
            <person name="Meera S.P."/>
            <person name="Sreeshan A."/>
            <person name="Augustine A."/>
        </authorList>
    </citation>
    <scope>NUCLEOTIDE SEQUENCE</scope>
    <source>
        <tissue evidence="2">Leaf</tissue>
    </source>
</reference>
<organism evidence="2">
    <name type="scientific">Rhizophora mucronata</name>
    <name type="common">Asiatic mangrove</name>
    <dbReference type="NCBI Taxonomy" id="61149"/>
    <lineage>
        <taxon>Eukaryota</taxon>
        <taxon>Viridiplantae</taxon>
        <taxon>Streptophyta</taxon>
        <taxon>Embryophyta</taxon>
        <taxon>Tracheophyta</taxon>
        <taxon>Spermatophyta</taxon>
        <taxon>Magnoliopsida</taxon>
        <taxon>eudicotyledons</taxon>
        <taxon>Gunneridae</taxon>
        <taxon>Pentapetalae</taxon>
        <taxon>rosids</taxon>
        <taxon>fabids</taxon>
        <taxon>Malpighiales</taxon>
        <taxon>Rhizophoraceae</taxon>
        <taxon>Rhizophora</taxon>
    </lineage>
</organism>
<feature type="chain" id="PRO_5015136616" description="Secreted protein" evidence="1">
    <location>
        <begin position="24"/>
        <end position="104"/>
    </location>
</feature>
<dbReference type="EMBL" id="GGEC01087709">
    <property type="protein sequence ID" value="MBX68193.1"/>
    <property type="molecule type" value="Transcribed_RNA"/>
</dbReference>